<proteinExistence type="predicted"/>
<feature type="transmembrane region" description="Helical" evidence="1">
    <location>
        <begin position="42"/>
        <end position="61"/>
    </location>
</feature>
<keyword evidence="1" id="KW-0472">Membrane</keyword>
<organism evidence="2 3">
    <name type="scientific">Peribacillus simplex</name>
    <dbReference type="NCBI Taxonomy" id="1478"/>
    <lineage>
        <taxon>Bacteria</taxon>
        <taxon>Bacillati</taxon>
        <taxon>Bacillota</taxon>
        <taxon>Bacilli</taxon>
        <taxon>Bacillales</taxon>
        <taxon>Bacillaceae</taxon>
        <taxon>Peribacillus</taxon>
    </lineage>
</organism>
<keyword evidence="3" id="KW-1185">Reference proteome</keyword>
<dbReference type="InterPro" id="IPR038377">
    <property type="entry name" value="Na/Glc_symporter_sf"/>
</dbReference>
<accession>A0AAN2PHB0</accession>
<dbReference type="Gene3D" id="1.20.1730.10">
    <property type="entry name" value="Sodium/glucose cotransporter"/>
    <property type="match status" value="1"/>
</dbReference>
<comment type="caution">
    <text evidence="2">The sequence shown here is derived from an EMBL/GenBank/DDBJ whole genome shotgun (WGS) entry which is preliminary data.</text>
</comment>
<sequence>MGLTLLAPSLMLNLINTAYYGFGQFLPGLLSIFFFRSIRPAGIAAGLITGDLFAIGMHLAQMNFLNINIGLIALLINFTVAYAISMYLKRKQKSRTSFEEPIAYNSIELEETYPKNSVIVD</sequence>
<feature type="transmembrane region" description="Helical" evidence="1">
    <location>
        <begin position="67"/>
        <end position="88"/>
    </location>
</feature>
<keyword evidence="1" id="KW-0812">Transmembrane</keyword>
<keyword evidence="1" id="KW-1133">Transmembrane helix</keyword>
<dbReference type="Proteomes" id="UP000182110">
    <property type="component" value="Unassembled WGS sequence"/>
</dbReference>
<name>A0AAN2PHB0_9BACI</name>
<dbReference type="EMBL" id="CCXW01000001">
    <property type="protein sequence ID" value="CEG32544.1"/>
    <property type="molecule type" value="Genomic_DNA"/>
</dbReference>
<protein>
    <submittedName>
        <fullName evidence="2">Uncharacterized protein</fullName>
    </submittedName>
</protein>
<evidence type="ECO:0000313" key="3">
    <source>
        <dbReference type="Proteomes" id="UP000182110"/>
    </source>
</evidence>
<dbReference type="AlphaFoldDB" id="A0AAN2PHB0"/>
<evidence type="ECO:0000313" key="2">
    <source>
        <dbReference type="EMBL" id="CEG32544.1"/>
    </source>
</evidence>
<reference evidence="2 3" key="1">
    <citation type="journal article" date="2014" name="Genome Announc.">
        <title>Genome Sequence of Bacillus simplex Strain P558, Isolated from a Human Fecal Sample.</title>
        <authorList>
            <person name="Croce O."/>
            <person name="Hugon P."/>
            <person name="Lagier J.C."/>
            <person name="Bibi F."/>
            <person name="Robert C."/>
            <person name="Azhar E.I."/>
            <person name="Raoult D."/>
            <person name="Fournier P.E."/>
        </authorList>
    </citation>
    <scope>NUCLEOTIDE SEQUENCE [LARGE SCALE GENOMIC DNA]</scope>
    <source>
        <strain evidence="2 3">P558</strain>
    </source>
</reference>
<gene>
    <name evidence="2" type="ORF">BN1180_02707</name>
</gene>
<feature type="transmembrane region" description="Helical" evidence="1">
    <location>
        <begin position="18"/>
        <end position="35"/>
    </location>
</feature>
<evidence type="ECO:0000256" key="1">
    <source>
        <dbReference type="SAM" id="Phobius"/>
    </source>
</evidence>